<evidence type="ECO:0000313" key="2">
    <source>
        <dbReference type="Proteomes" id="UP000299102"/>
    </source>
</evidence>
<gene>
    <name evidence="1" type="ORF">EVAR_84159_1</name>
</gene>
<evidence type="ECO:0000313" key="1">
    <source>
        <dbReference type="EMBL" id="GBP96906.1"/>
    </source>
</evidence>
<comment type="caution">
    <text evidence="1">The sequence shown here is derived from an EMBL/GenBank/DDBJ whole genome shotgun (WGS) entry which is preliminary data.</text>
</comment>
<proteinExistence type="predicted"/>
<reference evidence="1 2" key="1">
    <citation type="journal article" date="2019" name="Commun. Biol.">
        <title>The bagworm genome reveals a unique fibroin gene that provides high tensile strength.</title>
        <authorList>
            <person name="Kono N."/>
            <person name="Nakamura H."/>
            <person name="Ohtoshi R."/>
            <person name="Tomita M."/>
            <person name="Numata K."/>
            <person name="Arakawa K."/>
        </authorList>
    </citation>
    <scope>NUCLEOTIDE SEQUENCE [LARGE SCALE GENOMIC DNA]</scope>
</reference>
<dbReference type="EMBL" id="BGZK01002847">
    <property type="protein sequence ID" value="GBP96906.1"/>
    <property type="molecule type" value="Genomic_DNA"/>
</dbReference>
<dbReference type="AlphaFoldDB" id="A0A4C2A8A8"/>
<sequence length="300" mass="31618">MLATAVSTPDICRGGAPSSLQSFLSRSRSRAFWSPVPPPECGGARLFEAKGEAAMRCNFSQTEVFTSCLYCATLLARPRLPSEGCYFTAARLAGSRFRGAPCDLEAGDCIGGRVLVKAEGMAGGTDPLRKTPTGATEAPSGVSVCLGISMLPSPASKGKVRVAGLASFSPPLPCLCQDAVSDLPPASAPLKGHLVPARHGLQVAGIKIGIWGCSSREPTPIYLTPPMVGFDTNLANFGSALALFACADKHLFAHLTHCPVPDSQVIFRGMGHEKSRFMHVDAAWKDESDDHKNKGIIDCF</sequence>
<protein>
    <submittedName>
        <fullName evidence="1">Uncharacterized protein</fullName>
    </submittedName>
</protein>
<organism evidence="1 2">
    <name type="scientific">Eumeta variegata</name>
    <name type="common">Bagworm moth</name>
    <name type="synonym">Eumeta japonica</name>
    <dbReference type="NCBI Taxonomy" id="151549"/>
    <lineage>
        <taxon>Eukaryota</taxon>
        <taxon>Metazoa</taxon>
        <taxon>Ecdysozoa</taxon>
        <taxon>Arthropoda</taxon>
        <taxon>Hexapoda</taxon>
        <taxon>Insecta</taxon>
        <taxon>Pterygota</taxon>
        <taxon>Neoptera</taxon>
        <taxon>Endopterygota</taxon>
        <taxon>Lepidoptera</taxon>
        <taxon>Glossata</taxon>
        <taxon>Ditrysia</taxon>
        <taxon>Tineoidea</taxon>
        <taxon>Psychidae</taxon>
        <taxon>Oiketicinae</taxon>
        <taxon>Eumeta</taxon>
    </lineage>
</organism>
<accession>A0A4C2A8A8</accession>
<keyword evidence="2" id="KW-1185">Reference proteome</keyword>
<name>A0A4C2A8A8_EUMVA</name>
<dbReference type="Proteomes" id="UP000299102">
    <property type="component" value="Unassembled WGS sequence"/>
</dbReference>